<keyword evidence="3" id="KW-1185">Reference proteome</keyword>
<reference evidence="2 3" key="1">
    <citation type="journal article" date="2023" name="Arcadia Sci">
        <title>De novo assembly of a long-read Amblyomma americanum tick genome.</title>
        <authorList>
            <person name="Chou S."/>
            <person name="Poskanzer K.E."/>
            <person name="Rollins M."/>
            <person name="Thuy-Boun P.S."/>
        </authorList>
    </citation>
    <scope>NUCLEOTIDE SEQUENCE [LARGE SCALE GENOMIC DNA]</scope>
    <source>
        <strain evidence="2">F_SG_1</strain>
        <tissue evidence="2">Salivary glands</tissue>
    </source>
</reference>
<dbReference type="PROSITE" id="PS51335">
    <property type="entry name" value="ELMO"/>
    <property type="match status" value="1"/>
</dbReference>
<comment type="caution">
    <text evidence="2">The sequence shown here is derived from an EMBL/GenBank/DDBJ whole genome shotgun (WGS) entry which is preliminary data.</text>
</comment>
<name>A0AAQ4EKW8_AMBAM</name>
<evidence type="ECO:0000313" key="2">
    <source>
        <dbReference type="EMBL" id="KAK8775271.1"/>
    </source>
</evidence>
<organism evidence="2 3">
    <name type="scientific">Amblyomma americanum</name>
    <name type="common">Lone star tick</name>
    <dbReference type="NCBI Taxonomy" id="6943"/>
    <lineage>
        <taxon>Eukaryota</taxon>
        <taxon>Metazoa</taxon>
        <taxon>Ecdysozoa</taxon>
        <taxon>Arthropoda</taxon>
        <taxon>Chelicerata</taxon>
        <taxon>Arachnida</taxon>
        <taxon>Acari</taxon>
        <taxon>Parasitiformes</taxon>
        <taxon>Ixodida</taxon>
        <taxon>Ixodoidea</taxon>
        <taxon>Ixodidae</taxon>
        <taxon>Amblyomminae</taxon>
        <taxon>Amblyomma</taxon>
    </lineage>
</organism>
<dbReference type="PANTHER" id="PTHR12771">
    <property type="entry name" value="ENGULFMENT AND CELL MOTILITY"/>
    <property type="match status" value="1"/>
</dbReference>
<dbReference type="InterPro" id="IPR006816">
    <property type="entry name" value="ELMO_dom"/>
</dbReference>
<feature type="domain" description="ELMO" evidence="1">
    <location>
        <begin position="118"/>
        <end position="290"/>
    </location>
</feature>
<evidence type="ECO:0000313" key="3">
    <source>
        <dbReference type="Proteomes" id="UP001321473"/>
    </source>
</evidence>
<dbReference type="PANTHER" id="PTHR12771:SF2">
    <property type="entry name" value="ELMO DOMAIN-CONTAINING PROTEIN 3"/>
    <property type="match status" value="1"/>
</dbReference>
<proteinExistence type="predicted"/>
<dbReference type="InterPro" id="IPR050868">
    <property type="entry name" value="ELMO_domain-containing"/>
</dbReference>
<dbReference type="EMBL" id="JARKHS020014298">
    <property type="protein sequence ID" value="KAK8775271.1"/>
    <property type="molecule type" value="Genomic_DNA"/>
</dbReference>
<evidence type="ECO:0000259" key="1">
    <source>
        <dbReference type="PROSITE" id="PS51335"/>
    </source>
</evidence>
<dbReference type="AlphaFoldDB" id="A0AAQ4EKW8"/>
<gene>
    <name evidence="2" type="ORF">V5799_031387</name>
</gene>
<dbReference type="Pfam" id="PF04727">
    <property type="entry name" value="ELMO_CED12"/>
    <property type="match status" value="2"/>
</dbReference>
<dbReference type="Proteomes" id="UP001321473">
    <property type="component" value="Unassembled WGS sequence"/>
</dbReference>
<sequence>MAEAAWYFQKSLFLEDVLRAQEEQRAAQDEWDKVTNVVGIGTVTYCSRIITYEEALCYFKEKDLSPYMSAIRPVIQRSGIKLILHYLFGPPRLKLGLVPARDFTFALAQCPFDNNNTLHLEILQTIYRKLTNTVYDCPRYGSHWERIGFQGSHSSHDGQIVQLHSCCAGNDPATDLRGVGLLGILHLLFLTTGFGNIELVNDIYSLSRDREQNFPFAVMSLNITRVSIEALREEALNRHCNERNDITDVVNEFYAGTFLLLYLSWKNRKLTIKDSGFVLKETSFFAKKKPAYVLRNLREYHEEQCPMVTSQVFTNLAALDNQ</sequence>
<protein>
    <recommendedName>
        <fullName evidence="1">ELMO domain-containing protein</fullName>
    </recommendedName>
</protein>
<accession>A0AAQ4EKW8</accession>